<dbReference type="SUPFAM" id="SSF54768">
    <property type="entry name" value="dsRNA-binding domain-like"/>
    <property type="match status" value="1"/>
</dbReference>
<dbReference type="Gene3D" id="3.30.160.20">
    <property type="match status" value="1"/>
</dbReference>
<feature type="domain" description="DRBM" evidence="2">
    <location>
        <begin position="79"/>
        <end position="146"/>
    </location>
</feature>
<gene>
    <name evidence="3" type="ORF">EV202_13136</name>
</gene>
<evidence type="ECO:0000256" key="1">
    <source>
        <dbReference type="PROSITE-ProRule" id="PRU00266"/>
    </source>
</evidence>
<dbReference type="RefSeq" id="WP_131927416.1">
    <property type="nucleotide sequence ID" value="NZ_SLXB01000031.1"/>
</dbReference>
<dbReference type="EMBL" id="SLXB01000031">
    <property type="protein sequence ID" value="TCO87491.1"/>
    <property type="molecule type" value="Genomic_DNA"/>
</dbReference>
<dbReference type="PROSITE" id="PS50137">
    <property type="entry name" value="DS_RBD"/>
    <property type="match status" value="1"/>
</dbReference>
<dbReference type="Pfam" id="PF00035">
    <property type="entry name" value="dsrm"/>
    <property type="match status" value="1"/>
</dbReference>
<dbReference type="GO" id="GO:0003723">
    <property type="term" value="F:RNA binding"/>
    <property type="evidence" value="ECO:0007669"/>
    <property type="project" value="UniProtKB-UniRule"/>
</dbReference>
<evidence type="ECO:0000313" key="3">
    <source>
        <dbReference type="EMBL" id="TCO87491.1"/>
    </source>
</evidence>
<name>A0A4R2LS53_9BACE</name>
<reference evidence="3 4" key="1">
    <citation type="submission" date="2019-03" db="EMBL/GenBank/DDBJ databases">
        <title>Genomic Encyclopedia of Type Strains, Phase IV (KMG-IV): sequencing the most valuable type-strain genomes for metagenomic binning, comparative biology and taxonomic classification.</title>
        <authorList>
            <person name="Goeker M."/>
        </authorList>
    </citation>
    <scope>NUCLEOTIDE SEQUENCE [LARGE SCALE GENOMIC DNA]</scope>
    <source>
        <strain evidence="3 4">DSM 23917</strain>
    </source>
</reference>
<dbReference type="AlphaFoldDB" id="A0A4R2LS53"/>
<accession>A0A4R2LS53</accession>
<dbReference type="InterPro" id="IPR014720">
    <property type="entry name" value="dsRBD_dom"/>
</dbReference>
<proteinExistence type="predicted"/>
<keyword evidence="1" id="KW-0694">RNA-binding</keyword>
<evidence type="ECO:0000313" key="4">
    <source>
        <dbReference type="Proteomes" id="UP000295600"/>
    </source>
</evidence>
<evidence type="ECO:0000259" key="2">
    <source>
        <dbReference type="PROSITE" id="PS50137"/>
    </source>
</evidence>
<protein>
    <submittedName>
        <fullName evidence="3">Double-stranded RNA binding protein</fullName>
    </submittedName>
</protein>
<organism evidence="3 4">
    <name type="scientific">Prevotella heparinolytica</name>
    <dbReference type="NCBI Taxonomy" id="28113"/>
    <lineage>
        <taxon>Bacteria</taxon>
        <taxon>Pseudomonadati</taxon>
        <taxon>Bacteroidota</taxon>
        <taxon>Bacteroidia</taxon>
        <taxon>Bacteroidales</taxon>
        <taxon>Bacteroidaceae</taxon>
        <taxon>Bacteroides</taxon>
    </lineage>
</organism>
<dbReference type="Proteomes" id="UP000295600">
    <property type="component" value="Unassembled WGS sequence"/>
</dbReference>
<sequence length="146" mass="16806">METRKFSIDGHIVEFYKENGDEKFRFRIVNEEKLTEKLLNNCKTKRVKEKGIQYAIKGIREKLSYIKKVGLQNKPTTQNPIVELSERIQKIFGKNITSRVIEKHGPDHCPTVKVRITLPNGISATDCGSNQRIARQKAAKQLLEII</sequence>
<comment type="caution">
    <text evidence="3">The sequence shown here is derived from an EMBL/GenBank/DDBJ whole genome shotgun (WGS) entry which is preliminary data.</text>
</comment>